<accession>A0ABP9D636</accession>
<protein>
    <submittedName>
        <fullName evidence="2">Uncharacterized protein</fullName>
    </submittedName>
</protein>
<keyword evidence="1" id="KW-1133">Transmembrane helix</keyword>
<feature type="transmembrane region" description="Helical" evidence="1">
    <location>
        <begin position="170"/>
        <end position="191"/>
    </location>
</feature>
<dbReference type="RefSeq" id="WP_345370341.1">
    <property type="nucleotide sequence ID" value="NZ_BAABJX010000021.1"/>
</dbReference>
<dbReference type="Proteomes" id="UP001500298">
    <property type="component" value="Unassembled WGS sequence"/>
</dbReference>
<reference evidence="3" key="1">
    <citation type="journal article" date="2019" name="Int. J. Syst. Evol. Microbiol.">
        <title>The Global Catalogue of Microorganisms (GCM) 10K type strain sequencing project: providing services to taxonomists for standard genome sequencing and annotation.</title>
        <authorList>
            <consortium name="The Broad Institute Genomics Platform"/>
            <consortium name="The Broad Institute Genome Sequencing Center for Infectious Disease"/>
            <person name="Wu L."/>
            <person name="Ma J."/>
        </authorList>
    </citation>
    <scope>NUCLEOTIDE SEQUENCE [LARGE SCALE GENOMIC DNA]</scope>
    <source>
        <strain evidence="3">JCM 18326</strain>
    </source>
</reference>
<comment type="caution">
    <text evidence="2">The sequence shown here is derived from an EMBL/GenBank/DDBJ whole genome shotgun (WGS) entry which is preliminary data.</text>
</comment>
<name>A0ABP9D636_9BACT</name>
<keyword evidence="1" id="KW-0812">Transmembrane</keyword>
<feature type="transmembrane region" description="Helical" evidence="1">
    <location>
        <begin position="197"/>
        <end position="215"/>
    </location>
</feature>
<evidence type="ECO:0000313" key="3">
    <source>
        <dbReference type="Proteomes" id="UP001500298"/>
    </source>
</evidence>
<evidence type="ECO:0000256" key="1">
    <source>
        <dbReference type="SAM" id="Phobius"/>
    </source>
</evidence>
<sequence length="308" mass="35264">MIFPKAKKIARELGWHKTKNGVFGLYKEYLFEITDASIWSSPQHKLVTISFEELPEEKRFAISENLHLHKKELKFTAYDVRQNGIVVQFIENFRYTKIATVYHLMDHIVSLLNEYEVPTHKDCQSCHSTSQLGFYEVENGGMHLCKTCFTKHEKHIDLAIQATNQKRKNYLSGSVGAALFSIIGIIAWVFVAVYLGYLASAMSIVIGYLALKGYDYFKGKQGNLTKYIIVSINIGSIVIANLLTVLGILMNEGFQLTEAIEIFQMNSEVQNLLYSNLGLSFVLAFFVWVSFFVSLRYKMPYIRFAEKV</sequence>
<proteinExistence type="predicted"/>
<keyword evidence="1" id="KW-0472">Membrane</keyword>
<gene>
    <name evidence="2" type="ORF">GCM10023331_13530</name>
</gene>
<feature type="transmembrane region" description="Helical" evidence="1">
    <location>
        <begin position="273"/>
        <end position="295"/>
    </location>
</feature>
<organism evidence="2 3">
    <name type="scientific">Algivirga pacifica</name>
    <dbReference type="NCBI Taxonomy" id="1162670"/>
    <lineage>
        <taxon>Bacteria</taxon>
        <taxon>Pseudomonadati</taxon>
        <taxon>Bacteroidota</taxon>
        <taxon>Cytophagia</taxon>
        <taxon>Cytophagales</taxon>
        <taxon>Flammeovirgaceae</taxon>
        <taxon>Algivirga</taxon>
    </lineage>
</organism>
<dbReference type="EMBL" id="BAABJX010000021">
    <property type="protein sequence ID" value="GAA4829577.1"/>
    <property type="molecule type" value="Genomic_DNA"/>
</dbReference>
<evidence type="ECO:0000313" key="2">
    <source>
        <dbReference type="EMBL" id="GAA4829577.1"/>
    </source>
</evidence>
<keyword evidence="3" id="KW-1185">Reference proteome</keyword>
<feature type="transmembrane region" description="Helical" evidence="1">
    <location>
        <begin position="227"/>
        <end position="249"/>
    </location>
</feature>